<keyword evidence="3" id="KW-1185">Reference proteome</keyword>
<evidence type="ECO:0000256" key="1">
    <source>
        <dbReference type="SAM" id="MobiDB-lite"/>
    </source>
</evidence>
<protein>
    <submittedName>
        <fullName evidence="2">Uncharacterized protein</fullName>
    </submittedName>
</protein>
<reference evidence="2 3" key="1">
    <citation type="journal article" date="2007" name="Genome Res.">
        <title>Genome characteristics of facultatively symbiotic Frankia sp. strains reflect host range and host plant biogeography.</title>
        <authorList>
            <person name="Normand P."/>
            <person name="Lapierre P."/>
            <person name="Tisa L.S."/>
            <person name="Gogarten J.P."/>
            <person name="Alloisio N."/>
            <person name="Bagnarol E."/>
            <person name="Bassi C.A."/>
            <person name="Berry A.M."/>
            <person name="Bickhart D.M."/>
            <person name="Choisne N."/>
            <person name="Couloux A."/>
            <person name="Cournoyer B."/>
            <person name="Cruveiller S."/>
            <person name="Daubin V."/>
            <person name="Demange N."/>
            <person name="Francino M.P."/>
            <person name="Goltsman E."/>
            <person name="Huang Y."/>
            <person name="Kopp O.R."/>
            <person name="Labarre L."/>
            <person name="Lapidus A."/>
            <person name="Lavire C."/>
            <person name="Marechal J."/>
            <person name="Martinez M."/>
            <person name="Mastronunzio J.E."/>
            <person name="Mullin B.C."/>
            <person name="Niemann J."/>
            <person name="Pujic P."/>
            <person name="Rawnsley T."/>
            <person name="Rouy Z."/>
            <person name="Schenowitz C."/>
            <person name="Sellstedt A."/>
            <person name="Tavares F."/>
            <person name="Tomkins J.P."/>
            <person name="Vallenet D."/>
            <person name="Valverde C."/>
            <person name="Wall L.G."/>
            <person name="Wang Y."/>
            <person name="Medigue C."/>
            <person name="Benson D.R."/>
        </authorList>
    </citation>
    <scope>NUCLEOTIDE SEQUENCE [LARGE SCALE GENOMIC DNA]</scope>
    <source>
        <strain evidence="3">DSM 45986 / CECT 9034 / ACN14a</strain>
    </source>
</reference>
<proteinExistence type="predicted"/>
<evidence type="ECO:0000313" key="3">
    <source>
        <dbReference type="Proteomes" id="UP000000657"/>
    </source>
</evidence>
<sequence>MPFPARTGWPEAFRKHGQVARQHQEIWMERLGLDGSGGTGPDGPRFPAGGRPAGVRFSYGSALPPS</sequence>
<dbReference type="HOGENOM" id="CLU_2824831_0_0_11"/>
<accession>Q0RCJ8</accession>
<name>Q0RCJ8_FRAAA</name>
<dbReference type="EMBL" id="CT573213">
    <property type="protein sequence ID" value="CAJ64826.1"/>
    <property type="molecule type" value="Genomic_DNA"/>
</dbReference>
<dbReference type="KEGG" id="fal:FRAAL6203"/>
<gene>
    <name evidence="2" type="ordered locus">FRAAL6203</name>
</gene>
<feature type="region of interest" description="Disordered" evidence="1">
    <location>
        <begin position="32"/>
        <end position="66"/>
    </location>
</feature>
<evidence type="ECO:0000313" key="2">
    <source>
        <dbReference type="EMBL" id="CAJ64826.1"/>
    </source>
</evidence>
<dbReference type="AlphaFoldDB" id="Q0RCJ8"/>
<dbReference type="Proteomes" id="UP000000657">
    <property type="component" value="Chromosome"/>
</dbReference>
<feature type="compositionally biased region" description="Low complexity" evidence="1">
    <location>
        <begin position="42"/>
        <end position="54"/>
    </location>
</feature>
<organism evidence="2 3">
    <name type="scientific">Frankia alni (strain DSM 45986 / CECT 9034 / ACN14a)</name>
    <dbReference type="NCBI Taxonomy" id="326424"/>
    <lineage>
        <taxon>Bacteria</taxon>
        <taxon>Bacillati</taxon>
        <taxon>Actinomycetota</taxon>
        <taxon>Actinomycetes</taxon>
        <taxon>Frankiales</taxon>
        <taxon>Frankiaceae</taxon>
        <taxon>Frankia</taxon>
    </lineage>
</organism>